<dbReference type="SUPFAM" id="SSF56112">
    <property type="entry name" value="Protein kinase-like (PK-like)"/>
    <property type="match status" value="1"/>
</dbReference>
<keyword evidence="1 8" id="KW-0808">Transferase</keyword>
<dbReference type="EC" id="2.7.11.1" evidence="8"/>
<keyword evidence="6" id="KW-1133">Transmembrane helix</keyword>
<dbReference type="PROSITE" id="PS00107">
    <property type="entry name" value="PROTEIN_KINASE_ATP"/>
    <property type="match status" value="1"/>
</dbReference>
<sequence>MPAETTEPLRPFDPRTLGTYEIVGRLGEGGMGTVYLARSAAGVLVAVKMVRADLAPDDEFRRRFRSEVASARLVPPFCTAEVLDADPDHDRPYLVVEYVDGPTLAEVVEERGPLTAANLHSVAIGVATALTAIHGAGVIHRDLKPRNVLLAPGSPKVIDFGIARAMEATGGNTAGGQMVGTVAYMAPERFGDGDDPLTPAADIFAWGGVVAYAGTGRTPFAADSPPATAARILTQPPDLSGLTGPLRELVGHALEKDPANRPSARELLDLLISGPSRPAAARAALAGQPDLRAAAAEAQAVTGVAADAPSASGPGPASAPAGVAAASTPDIEAAAPASAIPTSAIPASAIPASAIPASAIPASAIPASAIPASAMPISVPTGLVGYDENSIVTVPISDMPMPPPGPPPPEPGRRWFLPAAVAALVLAVAAGALMVILGGPPGKAADAVGPLPSFTGQSPAGESPIIEDDLSRPRYWQAKALPAEKADCAFEGGALVARRAEKGLYRCAGPEDDVPADFRAEVSVRLLTADSCAGVWFRFTPWKGYLIRVCAGKISVGTHKSPGGVTTIRSFPLDQPLVVGGAPARIALRAVGAELQLELDGSAVGTVPLTDPEITGGKLMLGVYTDGGVPQTGPYEVAFSNVRIWG</sequence>
<name>A0ABW2HRD5_9ACTN</name>
<dbReference type="PANTHER" id="PTHR43289:SF34">
    <property type="entry name" value="SERINE_THREONINE-PROTEIN KINASE YBDM-RELATED"/>
    <property type="match status" value="1"/>
</dbReference>
<feature type="transmembrane region" description="Helical" evidence="6">
    <location>
        <begin position="415"/>
        <end position="437"/>
    </location>
</feature>
<keyword evidence="6" id="KW-0812">Transmembrane</keyword>
<feature type="binding site" evidence="5">
    <location>
        <position position="48"/>
    </location>
    <ligand>
        <name>ATP</name>
        <dbReference type="ChEBI" id="CHEBI:30616"/>
    </ligand>
</feature>
<comment type="caution">
    <text evidence="8">The sequence shown here is derived from an EMBL/GenBank/DDBJ whole genome shotgun (WGS) entry which is preliminary data.</text>
</comment>
<keyword evidence="2 5" id="KW-0547">Nucleotide-binding</keyword>
<dbReference type="SMART" id="SM00220">
    <property type="entry name" value="S_TKc"/>
    <property type="match status" value="1"/>
</dbReference>
<dbReference type="Gene3D" id="2.60.120.560">
    <property type="entry name" value="Exo-inulinase, domain 1"/>
    <property type="match status" value="1"/>
</dbReference>
<proteinExistence type="predicted"/>
<dbReference type="CDD" id="cd14014">
    <property type="entry name" value="STKc_PknB_like"/>
    <property type="match status" value="1"/>
</dbReference>
<dbReference type="GO" id="GO:0004674">
    <property type="term" value="F:protein serine/threonine kinase activity"/>
    <property type="evidence" value="ECO:0007669"/>
    <property type="project" value="UniProtKB-EC"/>
</dbReference>
<reference evidence="9" key="1">
    <citation type="journal article" date="2019" name="Int. J. Syst. Evol. Microbiol.">
        <title>The Global Catalogue of Microorganisms (GCM) 10K type strain sequencing project: providing services to taxonomists for standard genome sequencing and annotation.</title>
        <authorList>
            <consortium name="The Broad Institute Genomics Platform"/>
            <consortium name="The Broad Institute Genome Sequencing Center for Infectious Disease"/>
            <person name="Wu L."/>
            <person name="Ma J."/>
        </authorList>
    </citation>
    <scope>NUCLEOTIDE SEQUENCE [LARGE SCALE GENOMIC DNA]</scope>
    <source>
        <strain evidence="9">XZYJT-10</strain>
    </source>
</reference>
<gene>
    <name evidence="8" type="ORF">ACFQS1_11625</name>
</gene>
<dbReference type="InterPro" id="IPR011009">
    <property type="entry name" value="Kinase-like_dom_sf"/>
</dbReference>
<dbReference type="Pfam" id="PF00069">
    <property type="entry name" value="Pkinase"/>
    <property type="match status" value="1"/>
</dbReference>
<dbReference type="PANTHER" id="PTHR43289">
    <property type="entry name" value="MITOGEN-ACTIVATED PROTEIN KINASE KINASE KINASE 20-RELATED"/>
    <property type="match status" value="1"/>
</dbReference>
<dbReference type="PROSITE" id="PS00108">
    <property type="entry name" value="PROTEIN_KINASE_ST"/>
    <property type="match status" value="1"/>
</dbReference>
<protein>
    <submittedName>
        <fullName evidence="8">Serine/threonine-protein kinase</fullName>
        <ecNumber evidence="8">2.7.11.1</ecNumber>
    </submittedName>
</protein>
<evidence type="ECO:0000256" key="1">
    <source>
        <dbReference type="ARBA" id="ARBA00022679"/>
    </source>
</evidence>
<keyword evidence="6" id="KW-0472">Membrane</keyword>
<evidence type="ECO:0000256" key="3">
    <source>
        <dbReference type="ARBA" id="ARBA00022777"/>
    </source>
</evidence>
<evidence type="ECO:0000256" key="4">
    <source>
        <dbReference type="ARBA" id="ARBA00022840"/>
    </source>
</evidence>
<evidence type="ECO:0000256" key="2">
    <source>
        <dbReference type="ARBA" id="ARBA00022741"/>
    </source>
</evidence>
<evidence type="ECO:0000313" key="8">
    <source>
        <dbReference type="EMBL" id="MFC7274633.1"/>
    </source>
</evidence>
<evidence type="ECO:0000313" key="9">
    <source>
        <dbReference type="Proteomes" id="UP001596548"/>
    </source>
</evidence>
<dbReference type="InterPro" id="IPR008271">
    <property type="entry name" value="Ser/Thr_kinase_AS"/>
</dbReference>
<dbReference type="InterPro" id="IPR017441">
    <property type="entry name" value="Protein_kinase_ATP_BS"/>
</dbReference>
<evidence type="ECO:0000259" key="7">
    <source>
        <dbReference type="PROSITE" id="PS50011"/>
    </source>
</evidence>
<dbReference type="PROSITE" id="PS50011">
    <property type="entry name" value="PROTEIN_KINASE_DOM"/>
    <property type="match status" value="1"/>
</dbReference>
<evidence type="ECO:0000256" key="6">
    <source>
        <dbReference type="SAM" id="Phobius"/>
    </source>
</evidence>
<keyword evidence="9" id="KW-1185">Reference proteome</keyword>
<dbReference type="RefSeq" id="WP_378966802.1">
    <property type="nucleotide sequence ID" value="NZ_JBHTBJ010000006.1"/>
</dbReference>
<dbReference type="EMBL" id="JBHTBJ010000006">
    <property type="protein sequence ID" value="MFC7274633.1"/>
    <property type="molecule type" value="Genomic_DNA"/>
</dbReference>
<dbReference type="Proteomes" id="UP001596548">
    <property type="component" value="Unassembled WGS sequence"/>
</dbReference>
<organism evidence="8 9">
    <name type="scientific">Paractinoplanes rhizophilus</name>
    <dbReference type="NCBI Taxonomy" id="1416877"/>
    <lineage>
        <taxon>Bacteria</taxon>
        <taxon>Bacillati</taxon>
        <taxon>Actinomycetota</taxon>
        <taxon>Actinomycetes</taxon>
        <taxon>Micromonosporales</taxon>
        <taxon>Micromonosporaceae</taxon>
        <taxon>Paractinoplanes</taxon>
    </lineage>
</organism>
<dbReference type="InterPro" id="IPR000719">
    <property type="entry name" value="Prot_kinase_dom"/>
</dbReference>
<dbReference type="Gene3D" id="1.10.510.10">
    <property type="entry name" value="Transferase(Phosphotransferase) domain 1"/>
    <property type="match status" value="1"/>
</dbReference>
<keyword evidence="3 8" id="KW-0418">Kinase</keyword>
<feature type="domain" description="Protein kinase" evidence="7">
    <location>
        <begin position="20"/>
        <end position="280"/>
    </location>
</feature>
<keyword evidence="4 5" id="KW-0067">ATP-binding</keyword>
<accession>A0ABW2HRD5</accession>
<evidence type="ECO:0000256" key="5">
    <source>
        <dbReference type="PROSITE-ProRule" id="PRU10141"/>
    </source>
</evidence>
<dbReference type="Gene3D" id="3.30.200.20">
    <property type="entry name" value="Phosphorylase Kinase, domain 1"/>
    <property type="match status" value="1"/>
</dbReference>